<dbReference type="CDD" id="cd16276">
    <property type="entry name" value="metallo-hydrolase-like_MBL-fold"/>
    <property type="match status" value="1"/>
</dbReference>
<dbReference type="InterPro" id="IPR001279">
    <property type="entry name" value="Metallo-B-lactamas"/>
</dbReference>
<evidence type="ECO:0000313" key="3">
    <source>
        <dbReference type="EMBL" id="QNG43967.1"/>
    </source>
</evidence>
<evidence type="ECO:0000313" key="4">
    <source>
        <dbReference type="Proteomes" id="UP000515377"/>
    </source>
</evidence>
<dbReference type="SMART" id="SM00849">
    <property type="entry name" value="Lactamase_B"/>
    <property type="match status" value="1"/>
</dbReference>
<evidence type="ECO:0000259" key="2">
    <source>
        <dbReference type="SMART" id="SM00849"/>
    </source>
</evidence>
<dbReference type="PANTHER" id="PTHR42951">
    <property type="entry name" value="METALLO-BETA-LACTAMASE DOMAIN-CONTAINING"/>
    <property type="match status" value="1"/>
</dbReference>
<dbReference type="AlphaFoldDB" id="A0A9X7U657"/>
<dbReference type="Pfam" id="PF00753">
    <property type="entry name" value="Lactamase_B"/>
    <property type="match status" value="1"/>
</dbReference>
<dbReference type="EMBL" id="CP060122">
    <property type="protein sequence ID" value="QNG43967.1"/>
    <property type="molecule type" value="Genomic_DNA"/>
</dbReference>
<gene>
    <name evidence="3" type="ORF">H3V42_18905</name>
</gene>
<evidence type="ECO:0000256" key="1">
    <source>
        <dbReference type="SAM" id="MobiDB-lite"/>
    </source>
</evidence>
<dbReference type="SUPFAM" id="SSF56281">
    <property type="entry name" value="Metallo-hydrolase/oxidoreductase"/>
    <property type="match status" value="1"/>
</dbReference>
<dbReference type="InterPro" id="IPR050855">
    <property type="entry name" value="NDM-1-like"/>
</dbReference>
<accession>A0A9X7U657</accession>
<name>A0A9X7U657_SPHYA</name>
<feature type="region of interest" description="Disordered" evidence="1">
    <location>
        <begin position="1"/>
        <end position="28"/>
    </location>
</feature>
<organism evidence="3 4">
    <name type="scientific">Sphingobium yanoikuyae</name>
    <name type="common">Sphingomonas yanoikuyae</name>
    <dbReference type="NCBI Taxonomy" id="13690"/>
    <lineage>
        <taxon>Bacteria</taxon>
        <taxon>Pseudomonadati</taxon>
        <taxon>Pseudomonadota</taxon>
        <taxon>Alphaproteobacteria</taxon>
        <taxon>Sphingomonadales</taxon>
        <taxon>Sphingomonadaceae</taxon>
        <taxon>Sphingobium</taxon>
    </lineage>
</organism>
<dbReference type="InterPro" id="IPR036866">
    <property type="entry name" value="RibonucZ/Hydroxyglut_hydro"/>
</dbReference>
<proteinExistence type="predicted"/>
<reference evidence="3 4" key="1">
    <citation type="submission" date="2020-07" db="EMBL/GenBank/DDBJ databases">
        <title>Whole genome sequence of Sphingobium yanoikuyae A3.</title>
        <authorList>
            <person name="Han S.-S."/>
        </authorList>
    </citation>
    <scope>NUCLEOTIDE SEQUENCE [LARGE SCALE GENOMIC DNA]</scope>
    <source>
        <strain evidence="3 4">A3</strain>
    </source>
</reference>
<feature type="domain" description="Metallo-beta-lactamase" evidence="2">
    <location>
        <begin position="67"/>
        <end position="235"/>
    </location>
</feature>
<dbReference type="RefSeq" id="WP_185703473.1">
    <property type="nucleotide sequence ID" value="NZ_JBJYKA010000012.1"/>
</dbReference>
<dbReference type="Gene3D" id="3.60.15.10">
    <property type="entry name" value="Ribonuclease Z/Hydroxyacylglutathione hydrolase-like"/>
    <property type="match status" value="1"/>
</dbReference>
<dbReference type="PANTHER" id="PTHR42951:SF22">
    <property type="entry name" value="METALLO BETA-LACTAMASE SUPERFAMILY LIPOPROTEIN"/>
    <property type="match status" value="1"/>
</dbReference>
<protein>
    <submittedName>
        <fullName evidence="3">MBL fold metallo-hydrolase</fullName>
    </submittedName>
</protein>
<sequence>MCESHKHKVPEGFEDIGTFGFPPQDEKDHPPSIDDFKPAYLASESYRKNGYHCEELRDGVYWVTDGGYDTAFVVTDTGVIAIDAPPTLGENILAAIEAVTDKPITHVIYSHWHSDHIGAASMYGPDVRIIAHDITKELLERFPDPQRPVPHETFAKELVLEIGGKRLELSYKGANHCPGNIFIFAPAQKVLTKIDIVSPGTTPFLHCDASENITGYIDAHRQILEYDFDFLVGGHVRRWGTREDVLTAQEYFQDMLDFAHETLKSMSNFETASKFLSDPDQYWVGVENWLNTMTNHVTKKMLEKVTSTGQLWQERLAGVTTMTKYHAYTVVESSRLERTHEGYQMRDGKSPAYIW</sequence>
<dbReference type="Proteomes" id="UP000515377">
    <property type="component" value="Chromosome"/>
</dbReference>